<evidence type="ECO:0000313" key="2">
    <source>
        <dbReference type="EMBL" id="RMS29781.1"/>
    </source>
</evidence>
<dbReference type="AlphaFoldDB" id="A0A3M5BX15"/>
<name>A0A3M5BX15_PSESS</name>
<evidence type="ECO:0000313" key="3">
    <source>
        <dbReference type="Proteomes" id="UP000269801"/>
    </source>
</evidence>
<keyword evidence="1" id="KW-0812">Transmembrane</keyword>
<dbReference type="Proteomes" id="UP000269801">
    <property type="component" value="Unassembled WGS sequence"/>
</dbReference>
<gene>
    <name evidence="2" type="ORF">ALP70_02802</name>
</gene>
<comment type="caution">
    <text evidence="2">The sequence shown here is derived from an EMBL/GenBank/DDBJ whole genome shotgun (WGS) entry which is preliminary data.</text>
</comment>
<reference evidence="2 3" key="1">
    <citation type="submission" date="2018-08" db="EMBL/GenBank/DDBJ databases">
        <title>Recombination of ecologically and evolutionarily significant loci maintains genetic cohesion in the Pseudomonas syringae species complex.</title>
        <authorList>
            <person name="Dillon M."/>
            <person name="Thakur S."/>
            <person name="Almeida R.N.D."/>
            <person name="Weir B.S."/>
            <person name="Guttman D.S."/>
        </authorList>
    </citation>
    <scope>NUCLEOTIDE SEQUENCE [LARGE SCALE GENOMIC DNA]</scope>
    <source>
        <strain evidence="2 3">ICMP 13685</strain>
    </source>
</reference>
<protein>
    <submittedName>
        <fullName evidence="2">Uncharacterized protein</fullName>
    </submittedName>
</protein>
<organism evidence="2 3">
    <name type="scientific">Pseudomonas savastanoi</name>
    <name type="common">Pseudomonas syringae pv. savastanoi</name>
    <dbReference type="NCBI Taxonomy" id="29438"/>
    <lineage>
        <taxon>Bacteria</taxon>
        <taxon>Pseudomonadati</taxon>
        <taxon>Pseudomonadota</taxon>
        <taxon>Gammaproteobacteria</taxon>
        <taxon>Pseudomonadales</taxon>
        <taxon>Pseudomonadaceae</taxon>
        <taxon>Pseudomonas</taxon>
    </lineage>
</organism>
<accession>A0A3M5BX15</accession>
<proteinExistence type="predicted"/>
<feature type="transmembrane region" description="Helical" evidence="1">
    <location>
        <begin position="197"/>
        <end position="221"/>
    </location>
</feature>
<evidence type="ECO:0000256" key="1">
    <source>
        <dbReference type="SAM" id="Phobius"/>
    </source>
</evidence>
<keyword evidence="1" id="KW-1133">Transmembrane helix</keyword>
<dbReference type="EMBL" id="RBSL01000097">
    <property type="protein sequence ID" value="RMS29781.1"/>
    <property type="molecule type" value="Genomic_DNA"/>
</dbReference>
<feature type="transmembrane region" description="Helical" evidence="1">
    <location>
        <begin position="157"/>
        <end position="176"/>
    </location>
</feature>
<sequence>MRFYNFNTISPSGFPCGDFYSNTQTLGNNITKFSMQAVLALGSSKLTQYGVKRFKVKGAAQNAVLQLTAKTTAAVGVNELTDLMNDEITGDPFSSIDADVYFKSEIAWLMGAQMFLKAEVFDPFISGLQQVTFWFGVGLKLIPYTIMFVMIGTLLGAFTYAFTTLGVINGLAYNYLKSSSVYNNVGIEKLAAFYIRWIAYFAILCVGWYFIKEVIPVVISIKLNPDDIDKIKNIPEGITDLYSVIDNVFSSCVYVFLLSRISLRAIYDAFRSSERHDMIATGKAYEELKENADSLVSSKINKQD</sequence>
<keyword evidence="1" id="KW-0472">Membrane</keyword>